<feature type="transmembrane region" description="Helical" evidence="1">
    <location>
        <begin position="32"/>
        <end position="54"/>
    </location>
</feature>
<keyword evidence="1" id="KW-0472">Membrane</keyword>
<dbReference type="AlphaFoldDB" id="A0A226BUF0"/>
<dbReference type="RefSeq" id="WP_089024631.1">
    <property type="nucleotide sequence ID" value="NZ_NIQC01000055.1"/>
</dbReference>
<reference evidence="2 3" key="1">
    <citation type="submission" date="2017-06" db="EMBL/GenBank/DDBJ databases">
        <title>Draft Genome Sequence of Natranaerobius trueperi halophilic, alkalithermophilic bacteria from soda lakes.</title>
        <authorList>
            <person name="Zhao B."/>
        </authorList>
    </citation>
    <scope>NUCLEOTIDE SEQUENCE [LARGE SCALE GENOMIC DNA]</scope>
    <source>
        <strain evidence="2 3">DSM 18760</strain>
    </source>
</reference>
<organism evidence="2 3">
    <name type="scientific">Natranaerobius trueperi</name>
    <dbReference type="NCBI Taxonomy" id="759412"/>
    <lineage>
        <taxon>Bacteria</taxon>
        <taxon>Bacillati</taxon>
        <taxon>Bacillota</taxon>
        <taxon>Clostridia</taxon>
        <taxon>Natranaerobiales</taxon>
        <taxon>Natranaerobiaceae</taxon>
        <taxon>Natranaerobius</taxon>
    </lineage>
</organism>
<proteinExistence type="predicted"/>
<feature type="transmembrane region" description="Helical" evidence="1">
    <location>
        <begin position="6"/>
        <end position="25"/>
    </location>
</feature>
<keyword evidence="1" id="KW-0812">Transmembrane</keyword>
<keyword evidence="1" id="KW-1133">Transmembrane helix</keyword>
<feature type="transmembrane region" description="Helical" evidence="1">
    <location>
        <begin position="93"/>
        <end position="111"/>
    </location>
</feature>
<comment type="caution">
    <text evidence="2">The sequence shown here is derived from an EMBL/GenBank/DDBJ whole genome shotgun (WGS) entry which is preliminary data.</text>
</comment>
<name>A0A226BUF0_9FIRM</name>
<feature type="transmembrane region" description="Helical" evidence="1">
    <location>
        <begin position="117"/>
        <end position="141"/>
    </location>
</feature>
<evidence type="ECO:0000256" key="1">
    <source>
        <dbReference type="SAM" id="Phobius"/>
    </source>
</evidence>
<evidence type="ECO:0000313" key="2">
    <source>
        <dbReference type="EMBL" id="OWZ82658.1"/>
    </source>
</evidence>
<evidence type="ECO:0000313" key="3">
    <source>
        <dbReference type="Proteomes" id="UP000214588"/>
    </source>
</evidence>
<feature type="transmembrane region" description="Helical" evidence="1">
    <location>
        <begin position="66"/>
        <end position="86"/>
    </location>
</feature>
<dbReference type="EMBL" id="NIQC01000055">
    <property type="protein sequence ID" value="OWZ82658.1"/>
    <property type="molecule type" value="Genomic_DNA"/>
</dbReference>
<dbReference type="Proteomes" id="UP000214588">
    <property type="component" value="Unassembled WGS sequence"/>
</dbReference>
<sequence>MNLYWLIQAAAYISLVIFIIPVNYIRKLVPYSVIAGIIYTLVVQYTAINILDLWNYNAPLLPVFDIPIFFVLSWFAVTKLYGYFLLKYPYYQVHILIVFVLFTIFNNYVSYNNEQIVFLNWSLTETFMFALFSHVILLYLLKYLYKINELGAKEDMVNLFYKVRKE</sequence>
<keyword evidence="3" id="KW-1185">Reference proteome</keyword>
<accession>A0A226BUF0</accession>
<gene>
    <name evidence="2" type="ORF">CDO51_12905</name>
</gene>
<dbReference type="OrthoDB" id="1796430at2"/>
<protein>
    <submittedName>
        <fullName evidence="2">Uncharacterized protein</fullName>
    </submittedName>
</protein>